<evidence type="ECO:0000313" key="2">
    <source>
        <dbReference type="Proteomes" id="UP000287519"/>
    </source>
</evidence>
<keyword evidence="2" id="KW-1185">Reference proteome</keyword>
<gene>
    <name evidence="1" type="ORF">Rhow_006446</name>
</gene>
<proteinExistence type="predicted"/>
<sequence length="174" mass="18577">MSFTPTTAPYSSPEGLVTARHDSCDFGPELLHYLETGDNDGNPWYDQHYAADVGIPLPQARAIADAAIERCDDTLDAQEAQTSRAASQSAAATTSAARQAALAEKEAAACGQIGGVLTQRAGGDTCRSATPDAPGNDTTHTRCYLGNINFNPDGSLIEEQLEFARRQYPKCYTF</sequence>
<organism evidence="1 2">
    <name type="scientific">Rhodococcus wratislaviensis</name>
    <name type="common">Tsukamurella wratislaviensis</name>
    <dbReference type="NCBI Taxonomy" id="44752"/>
    <lineage>
        <taxon>Bacteria</taxon>
        <taxon>Bacillati</taxon>
        <taxon>Actinomycetota</taxon>
        <taxon>Actinomycetes</taxon>
        <taxon>Mycobacteriales</taxon>
        <taxon>Nocardiaceae</taxon>
        <taxon>Rhodococcus</taxon>
    </lineage>
</organism>
<reference evidence="1 2" key="1">
    <citation type="submission" date="2018-11" db="EMBL/GenBank/DDBJ databases">
        <title>Microbial catabolism of amino acid.</title>
        <authorList>
            <person name="Hibi M."/>
            <person name="Ogawa J."/>
        </authorList>
    </citation>
    <scope>NUCLEOTIDE SEQUENCE [LARGE SCALE GENOMIC DNA]</scope>
    <source>
        <strain evidence="1 2">C31-06</strain>
    </source>
</reference>
<dbReference type="AlphaFoldDB" id="A0A402CG21"/>
<comment type="caution">
    <text evidence="1">The sequence shown here is derived from an EMBL/GenBank/DDBJ whole genome shotgun (WGS) entry which is preliminary data.</text>
</comment>
<protein>
    <submittedName>
        <fullName evidence="1">Uncharacterized protein</fullName>
    </submittedName>
</protein>
<dbReference type="EMBL" id="BHYM01000058">
    <property type="protein sequence ID" value="GCE42507.1"/>
    <property type="molecule type" value="Genomic_DNA"/>
</dbReference>
<accession>A0A402CG21</accession>
<dbReference type="Proteomes" id="UP000287519">
    <property type="component" value="Unassembled WGS sequence"/>
</dbReference>
<evidence type="ECO:0000313" key="1">
    <source>
        <dbReference type="EMBL" id="GCE42507.1"/>
    </source>
</evidence>
<name>A0A402CG21_RHOWR</name>